<dbReference type="Proteomes" id="UP000222824">
    <property type="component" value="Unassembled WGS sequence"/>
</dbReference>
<gene>
    <name evidence="1" type="ORF">DJ69_08245</name>
</gene>
<comment type="caution">
    <text evidence="1">The sequence shown here is derived from an EMBL/GenBank/DDBJ whole genome shotgun (WGS) entry which is preliminary data.</text>
</comment>
<name>A0A2G1WJE2_9EURY</name>
<evidence type="ECO:0008006" key="3">
    <source>
        <dbReference type="Google" id="ProtNLM"/>
    </source>
</evidence>
<dbReference type="AlphaFoldDB" id="A0A2G1WJE2"/>
<dbReference type="OrthoDB" id="260081at2157"/>
<reference evidence="1 2" key="1">
    <citation type="journal article" date="2014" name="Front. Microbiol.">
        <title>Population and genomic analysis of the genus Halorubrum.</title>
        <authorList>
            <person name="Fullmer M.S."/>
            <person name="Soucy S.M."/>
            <person name="Swithers K.S."/>
            <person name="Makkay A.M."/>
            <person name="Wheeler R."/>
            <person name="Ventosa A."/>
            <person name="Gogarten J.P."/>
            <person name="Papke R.T."/>
        </authorList>
    </citation>
    <scope>NUCLEOTIDE SEQUENCE [LARGE SCALE GENOMIC DNA]</scope>
    <source>
        <strain evidence="1 2">C49</strain>
    </source>
</reference>
<proteinExistence type="predicted"/>
<keyword evidence="2" id="KW-1185">Reference proteome</keyword>
<evidence type="ECO:0000313" key="2">
    <source>
        <dbReference type="Proteomes" id="UP000222824"/>
    </source>
</evidence>
<dbReference type="RefSeq" id="WP_099255189.1">
    <property type="nucleotide sequence ID" value="NZ_NHOA01000054.1"/>
</dbReference>
<organism evidence="1 2">
    <name type="scientific">Halorubrum persicum</name>
    <dbReference type="NCBI Taxonomy" id="1383844"/>
    <lineage>
        <taxon>Archaea</taxon>
        <taxon>Methanobacteriati</taxon>
        <taxon>Methanobacteriota</taxon>
        <taxon>Stenosarchaea group</taxon>
        <taxon>Halobacteria</taxon>
        <taxon>Halobacteriales</taxon>
        <taxon>Haloferacaceae</taxon>
        <taxon>Halorubrum</taxon>
    </lineage>
</organism>
<protein>
    <recommendedName>
        <fullName evidence="3">DUF4149 domain-containing protein</fullName>
    </recommendedName>
</protein>
<dbReference type="EMBL" id="NHOA01000054">
    <property type="protein sequence ID" value="PHQ39065.1"/>
    <property type="molecule type" value="Genomic_DNA"/>
</dbReference>
<accession>A0A2G1WJE2</accession>
<sequence>MVIRIALAVLGVLELLFPRRLTDYVMDVTTVGEPTYEYKPWVYNLARLEGLVFILIAFRWGKNRDEDS</sequence>
<evidence type="ECO:0000313" key="1">
    <source>
        <dbReference type="EMBL" id="PHQ39065.1"/>
    </source>
</evidence>